<feature type="compositionally biased region" description="Pro residues" evidence="1">
    <location>
        <begin position="605"/>
        <end position="615"/>
    </location>
</feature>
<dbReference type="Gene3D" id="3.30.200.20">
    <property type="entry name" value="Phosphorylase Kinase, domain 1"/>
    <property type="match status" value="1"/>
</dbReference>
<feature type="compositionally biased region" description="Low complexity" evidence="1">
    <location>
        <begin position="520"/>
        <end position="531"/>
    </location>
</feature>
<dbReference type="SUPFAM" id="SSF56112">
    <property type="entry name" value="Protein kinase-like (PK-like)"/>
    <property type="match status" value="1"/>
</dbReference>
<sequence>MAPVDKYAIFFPEADGYLFCGHLGMGSEGNTSIVRSIVDNQDYVRKKTKPTSASSSQKGGVYNAEVSFYRPHPRIPALVHSQDFRVLPPDHPRVNHFKSTSMLFQYCNGGTLERFMNILGRERILAPEVLFWHLLDNVFEVIEHLHKGSSPVSHGDLHEGNIYLHYPTPDSKLPEFFVGDLGYARPVDPSVWELAGNPPTRQLRDVNIIRSEDEQAQREYRIMKEVGGVAAQGLPAQPPPSRTDQIVSMVDDLKNVRTALKTLLQGHGQNPQNMKYAPFRAGNVVNDIMMANPNDYNAFVGFRQVIRQLARSARENTGVLPDFQWTRQDRYRDDFPPGVFRPPFPWTTYSQHHAVHAQLRGRLTKVWQYTPVPEIRLFNSRHELLHLSAAVPGPWRIARVAPGTLQVLAVELLTFGLHVPSVKDNLPLSSSGRPMNQDDVLMADQLVATEVDRIGMPNITAAAVGSVSGHSHHPFFNVDRAWSQERLSKQGQLTLRATALVPPPQPSPPAPQTPLPAPAAGPSTPRRPSPTLSEEAQALEDAFAEAQTPPETKQAPEALQRDPPAAQQQQQQQQQTPPSPSPPAPQTPPAQQQASPSRPSYSPLTPSPPPPPAPKTPLAHKQASPPRPSFSPLTPPPPSPPPPRPAAQPAAAAPVSAPAPAPANRVVKNTTKGGRKGAIGQAKGVTATDPPAARSHPAARRPRAPPPPSRVTTRSMARQQALASIIWTRGRTRAAAAAAAAAVQRN</sequence>
<dbReference type="STRING" id="1442371.A0A0D2JW58"/>
<feature type="compositionally biased region" description="Pro residues" evidence="1">
    <location>
        <begin position="625"/>
        <end position="646"/>
    </location>
</feature>
<feature type="region of interest" description="Disordered" evidence="1">
    <location>
        <begin position="499"/>
        <end position="717"/>
    </location>
</feature>
<dbReference type="VEuPathDB" id="FungiDB:Z520_09434"/>
<dbReference type="PROSITE" id="PS50011">
    <property type="entry name" value="PROTEIN_KINASE_DOM"/>
    <property type="match status" value="1"/>
</dbReference>
<evidence type="ECO:0000259" key="2">
    <source>
        <dbReference type="PROSITE" id="PS50011"/>
    </source>
</evidence>
<dbReference type="InterPro" id="IPR011009">
    <property type="entry name" value="Kinase-like_dom_sf"/>
</dbReference>
<feature type="compositionally biased region" description="Low complexity" evidence="1">
    <location>
        <begin position="589"/>
        <end position="604"/>
    </location>
</feature>
<protein>
    <recommendedName>
        <fullName evidence="2">Protein kinase domain-containing protein</fullName>
    </recommendedName>
</protein>
<dbReference type="GO" id="GO:0004672">
    <property type="term" value="F:protein kinase activity"/>
    <property type="evidence" value="ECO:0007669"/>
    <property type="project" value="InterPro"/>
</dbReference>
<proteinExistence type="predicted"/>
<feature type="domain" description="Protein kinase" evidence="2">
    <location>
        <begin position="17"/>
        <end position="385"/>
    </location>
</feature>
<dbReference type="RefSeq" id="XP_016628867.1">
    <property type="nucleotide sequence ID" value="XM_016779928.1"/>
</dbReference>
<feature type="compositionally biased region" description="Pro residues" evidence="1">
    <location>
        <begin position="577"/>
        <end position="588"/>
    </location>
</feature>
<keyword evidence="4" id="KW-1185">Reference proteome</keyword>
<feature type="compositionally biased region" description="Pro residues" evidence="1">
    <location>
        <begin position="501"/>
        <end position="519"/>
    </location>
</feature>
<reference evidence="3 4" key="1">
    <citation type="submission" date="2015-01" db="EMBL/GenBank/DDBJ databases">
        <title>The Genome Sequence of Fonsecaea multimorphosa CBS 102226.</title>
        <authorList>
            <consortium name="The Broad Institute Genomics Platform"/>
            <person name="Cuomo C."/>
            <person name="de Hoog S."/>
            <person name="Gorbushina A."/>
            <person name="Stielow B."/>
            <person name="Teixiera M."/>
            <person name="Abouelleil A."/>
            <person name="Chapman S.B."/>
            <person name="Priest M."/>
            <person name="Young S.K."/>
            <person name="Wortman J."/>
            <person name="Nusbaum C."/>
            <person name="Birren B."/>
        </authorList>
    </citation>
    <scope>NUCLEOTIDE SEQUENCE [LARGE SCALE GENOMIC DNA]</scope>
    <source>
        <strain evidence="3 4">CBS 102226</strain>
    </source>
</reference>
<dbReference type="PANTHER" id="PTHR24216:SF65">
    <property type="entry name" value="PAXILLIN-LIKE PROTEIN 1"/>
    <property type="match status" value="1"/>
</dbReference>
<dbReference type="OrthoDB" id="4159521at2759"/>
<dbReference type="GeneID" id="27715180"/>
<name>A0A0D2JW58_9EURO</name>
<dbReference type="EMBL" id="KN848085">
    <property type="protein sequence ID" value="KIX94744.1"/>
    <property type="molecule type" value="Genomic_DNA"/>
</dbReference>
<evidence type="ECO:0000313" key="3">
    <source>
        <dbReference type="EMBL" id="KIX94744.1"/>
    </source>
</evidence>
<dbReference type="InterPro" id="IPR000719">
    <property type="entry name" value="Prot_kinase_dom"/>
</dbReference>
<dbReference type="Gene3D" id="1.10.510.10">
    <property type="entry name" value="Transferase(Phosphotransferase) domain 1"/>
    <property type="match status" value="1"/>
</dbReference>
<accession>A0A0D2JW58</accession>
<feature type="compositionally biased region" description="Low complexity" evidence="1">
    <location>
        <begin position="647"/>
        <end position="658"/>
    </location>
</feature>
<dbReference type="Proteomes" id="UP000053411">
    <property type="component" value="Unassembled WGS sequence"/>
</dbReference>
<dbReference type="GO" id="GO:0005524">
    <property type="term" value="F:ATP binding"/>
    <property type="evidence" value="ECO:0007669"/>
    <property type="project" value="InterPro"/>
</dbReference>
<gene>
    <name evidence="3" type="ORF">Z520_09434</name>
</gene>
<evidence type="ECO:0000256" key="1">
    <source>
        <dbReference type="SAM" id="MobiDB-lite"/>
    </source>
</evidence>
<evidence type="ECO:0000313" key="4">
    <source>
        <dbReference type="Proteomes" id="UP000053411"/>
    </source>
</evidence>
<dbReference type="AlphaFoldDB" id="A0A0D2JW58"/>
<organism evidence="3 4">
    <name type="scientific">Fonsecaea multimorphosa CBS 102226</name>
    <dbReference type="NCBI Taxonomy" id="1442371"/>
    <lineage>
        <taxon>Eukaryota</taxon>
        <taxon>Fungi</taxon>
        <taxon>Dikarya</taxon>
        <taxon>Ascomycota</taxon>
        <taxon>Pezizomycotina</taxon>
        <taxon>Eurotiomycetes</taxon>
        <taxon>Chaetothyriomycetidae</taxon>
        <taxon>Chaetothyriales</taxon>
        <taxon>Herpotrichiellaceae</taxon>
        <taxon>Fonsecaea</taxon>
    </lineage>
</organism>
<feature type="compositionally biased region" description="Low complexity" evidence="1">
    <location>
        <begin position="563"/>
        <end position="576"/>
    </location>
</feature>
<dbReference type="PANTHER" id="PTHR24216">
    <property type="entry name" value="PAXILLIN-RELATED"/>
    <property type="match status" value="1"/>
</dbReference>